<keyword evidence="3" id="KW-1185">Reference proteome</keyword>
<accession>A0A2R6Q898</accession>
<sequence length="444" mass="51021">MTLLNSHDSKPRNPLPRPRMLKDYLLDDLSSCSSNGFRLFPRRQCYLLEKYLKTRDSNRRKRLLRSKSTNTSSAKSVFQRASEAVINAVKLLPFAVLRSANASKQSKPKSSMLPRSLSRKILQRSFWKRTDKEIERWTSFKYLLEERETPSLFPPDFSPSAMTTTTATASNSSINRKSESNSWSDGDFTSDYLPCSSGNSERSVENDVVEGERRLPEKAVSKRIGEIVGDDSIEATAANSKKWRIGDEKEQCSPVSVLDVPFEEEEVSSPFSRRLSRMEGTKQKLMQKIRRFENLSQLKPVGLEDKFSLTEFTDESPESPSPSQLCSDPIQDKIDTKHTAVDLLELFRASFQSSSFDFRAENLLLDFFRERICKVNIESDYNRLLNEAKDWVDGPAWEVEKNRQAYIRDMEKGGRWSKLEAEREEVALEFFASLMDEILLDLFS</sequence>
<dbReference type="InParanoid" id="A0A2R6Q898"/>
<proteinExistence type="predicted"/>
<evidence type="ECO:0000256" key="1">
    <source>
        <dbReference type="SAM" id="MobiDB-lite"/>
    </source>
</evidence>
<dbReference type="OMA" id="ELDCESC"/>
<feature type="region of interest" description="Disordered" evidence="1">
    <location>
        <begin position="153"/>
        <end position="185"/>
    </location>
</feature>
<dbReference type="FunCoup" id="A0A2R6Q898">
    <property type="interactions" value="55"/>
</dbReference>
<dbReference type="EMBL" id="NKQK01000018">
    <property type="protein sequence ID" value="PSS04131.1"/>
    <property type="molecule type" value="Genomic_DNA"/>
</dbReference>
<dbReference type="AlphaFoldDB" id="A0A2R6Q898"/>
<dbReference type="PANTHER" id="PTHR33623:SF4">
    <property type="entry name" value="DUF4378 DOMAIN-CONTAINING PROTEIN"/>
    <property type="match status" value="1"/>
</dbReference>
<dbReference type="STRING" id="1590841.A0A2R6Q898"/>
<protein>
    <submittedName>
        <fullName evidence="2">Lateral signaling target protein</fullName>
    </submittedName>
</protein>
<reference evidence="3" key="2">
    <citation type="journal article" date="2018" name="BMC Genomics">
        <title>A manually annotated Actinidia chinensis var. chinensis (kiwifruit) genome highlights the challenges associated with draft genomes and gene prediction in plants.</title>
        <authorList>
            <person name="Pilkington S.M."/>
            <person name="Crowhurst R."/>
            <person name="Hilario E."/>
            <person name="Nardozza S."/>
            <person name="Fraser L."/>
            <person name="Peng Y."/>
            <person name="Gunaseelan K."/>
            <person name="Simpson R."/>
            <person name="Tahir J."/>
            <person name="Deroles S.C."/>
            <person name="Templeton K."/>
            <person name="Luo Z."/>
            <person name="Davy M."/>
            <person name="Cheng C."/>
            <person name="McNeilage M."/>
            <person name="Scaglione D."/>
            <person name="Liu Y."/>
            <person name="Zhang Q."/>
            <person name="Datson P."/>
            <person name="De Silva N."/>
            <person name="Gardiner S.E."/>
            <person name="Bassett H."/>
            <person name="Chagne D."/>
            <person name="McCallum J."/>
            <person name="Dzierzon H."/>
            <person name="Deng C."/>
            <person name="Wang Y.Y."/>
            <person name="Barron L."/>
            <person name="Manako K."/>
            <person name="Bowen J."/>
            <person name="Foster T.M."/>
            <person name="Erridge Z.A."/>
            <person name="Tiffin H."/>
            <person name="Waite C.N."/>
            <person name="Davies K.M."/>
            <person name="Grierson E.P."/>
            <person name="Laing W.A."/>
            <person name="Kirk R."/>
            <person name="Chen X."/>
            <person name="Wood M."/>
            <person name="Montefiori M."/>
            <person name="Brummell D.A."/>
            <person name="Schwinn K.E."/>
            <person name="Catanach A."/>
            <person name="Fullerton C."/>
            <person name="Li D."/>
            <person name="Meiyalaghan S."/>
            <person name="Nieuwenhuizen N."/>
            <person name="Read N."/>
            <person name="Prakash R."/>
            <person name="Hunter D."/>
            <person name="Zhang H."/>
            <person name="McKenzie M."/>
            <person name="Knabel M."/>
            <person name="Harris A."/>
            <person name="Allan A.C."/>
            <person name="Gleave A."/>
            <person name="Chen A."/>
            <person name="Janssen B.J."/>
            <person name="Plunkett B."/>
            <person name="Ampomah-Dwamena C."/>
            <person name="Voogd C."/>
            <person name="Leif D."/>
            <person name="Lafferty D."/>
            <person name="Souleyre E.J.F."/>
            <person name="Varkonyi-Gasic E."/>
            <person name="Gambi F."/>
            <person name="Hanley J."/>
            <person name="Yao J.L."/>
            <person name="Cheung J."/>
            <person name="David K.M."/>
            <person name="Warren B."/>
            <person name="Marsh K."/>
            <person name="Snowden K.C."/>
            <person name="Lin-Wang K."/>
            <person name="Brian L."/>
            <person name="Martinez-Sanchez M."/>
            <person name="Wang M."/>
            <person name="Ileperuma N."/>
            <person name="Macnee N."/>
            <person name="Campin R."/>
            <person name="McAtee P."/>
            <person name="Drummond R.S.M."/>
            <person name="Espley R.V."/>
            <person name="Ireland H.S."/>
            <person name="Wu R."/>
            <person name="Atkinson R.G."/>
            <person name="Karunairetnam S."/>
            <person name="Bulley S."/>
            <person name="Chunkath S."/>
            <person name="Hanley Z."/>
            <person name="Storey R."/>
            <person name="Thrimawithana A.H."/>
            <person name="Thomson S."/>
            <person name="David C."/>
            <person name="Testolin R."/>
            <person name="Huang H."/>
            <person name="Hellens R.P."/>
            <person name="Schaffer R.J."/>
        </authorList>
    </citation>
    <scope>NUCLEOTIDE SEQUENCE [LARGE SCALE GENOMIC DNA]</scope>
    <source>
        <strain evidence="3">cv. Red5</strain>
    </source>
</reference>
<evidence type="ECO:0000313" key="2">
    <source>
        <dbReference type="EMBL" id="PSS04131.1"/>
    </source>
</evidence>
<dbReference type="Proteomes" id="UP000241394">
    <property type="component" value="Chromosome LG18"/>
</dbReference>
<reference evidence="2 3" key="1">
    <citation type="submission" date="2017-07" db="EMBL/GenBank/DDBJ databases">
        <title>An improved, manually edited Actinidia chinensis var. chinensis (kiwifruit) genome highlights the challenges associated with draft genomes and gene prediction in plants.</title>
        <authorList>
            <person name="Pilkington S."/>
            <person name="Crowhurst R."/>
            <person name="Hilario E."/>
            <person name="Nardozza S."/>
            <person name="Fraser L."/>
            <person name="Peng Y."/>
            <person name="Gunaseelan K."/>
            <person name="Simpson R."/>
            <person name="Tahir J."/>
            <person name="Deroles S."/>
            <person name="Templeton K."/>
            <person name="Luo Z."/>
            <person name="Davy M."/>
            <person name="Cheng C."/>
            <person name="Mcneilage M."/>
            <person name="Scaglione D."/>
            <person name="Liu Y."/>
            <person name="Zhang Q."/>
            <person name="Datson P."/>
            <person name="De Silva N."/>
            <person name="Gardiner S."/>
            <person name="Bassett H."/>
            <person name="Chagne D."/>
            <person name="Mccallum J."/>
            <person name="Dzierzon H."/>
            <person name="Deng C."/>
            <person name="Wang Y.-Y."/>
            <person name="Barron N."/>
            <person name="Manako K."/>
            <person name="Bowen J."/>
            <person name="Foster T."/>
            <person name="Erridge Z."/>
            <person name="Tiffin H."/>
            <person name="Waite C."/>
            <person name="Davies K."/>
            <person name="Grierson E."/>
            <person name="Laing W."/>
            <person name="Kirk R."/>
            <person name="Chen X."/>
            <person name="Wood M."/>
            <person name="Montefiori M."/>
            <person name="Brummell D."/>
            <person name="Schwinn K."/>
            <person name="Catanach A."/>
            <person name="Fullerton C."/>
            <person name="Li D."/>
            <person name="Meiyalaghan S."/>
            <person name="Nieuwenhuizen N."/>
            <person name="Read N."/>
            <person name="Prakash R."/>
            <person name="Hunter D."/>
            <person name="Zhang H."/>
            <person name="Mckenzie M."/>
            <person name="Knabel M."/>
            <person name="Harris A."/>
            <person name="Allan A."/>
            <person name="Chen A."/>
            <person name="Janssen B."/>
            <person name="Plunkett B."/>
            <person name="Dwamena C."/>
            <person name="Voogd C."/>
            <person name="Leif D."/>
            <person name="Lafferty D."/>
            <person name="Souleyre E."/>
            <person name="Varkonyi-Gasic E."/>
            <person name="Gambi F."/>
            <person name="Hanley J."/>
            <person name="Yao J.-L."/>
            <person name="Cheung J."/>
            <person name="David K."/>
            <person name="Warren B."/>
            <person name="Marsh K."/>
            <person name="Snowden K."/>
            <person name="Lin-Wang K."/>
            <person name="Brian L."/>
            <person name="Martinez-Sanchez M."/>
            <person name="Wang M."/>
            <person name="Ileperuma N."/>
            <person name="Macnee N."/>
            <person name="Campin R."/>
            <person name="Mcatee P."/>
            <person name="Drummond R."/>
            <person name="Espley R."/>
            <person name="Ireland H."/>
            <person name="Wu R."/>
            <person name="Atkinson R."/>
            <person name="Karunairetnam S."/>
            <person name="Bulley S."/>
            <person name="Chunkath S."/>
            <person name="Hanley Z."/>
            <person name="Storey R."/>
            <person name="Thrimawithana A."/>
            <person name="Thomson S."/>
            <person name="David C."/>
            <person name="Testolin R."/>
        </authorList>
    </citation>
    <scope>NUCLEOTIDE SEQUENCE [LARGE SCALE GENOMIC DNA]</scope>
    <source>
        <strain evidence="3">cv. Red5</strain>
        <tissue evidence="2">Young leaf</tissue>
    </source>
</reference>
<dbReference type="PANTHER" id="PTHR33623">
    <property type="entry name" value="OS04G0572500 PROTEIN"/>
    <property type="match status" value="1"/>
</dbReference>
<dbReference type="Gramene" id="PSS04131">
    <property type="protein sequence ID" value="PSS04131"/>
    <property type="gene ID" value="CEY00_Acc19971"/>
</dbReference>
<feature type="compositionally biased region" description="Low complexity" evidence="1">
    <location>
        <begin position="158"/>
        <end position="173"/>
    </location>
</feature>
<gene>
    <name evidence="2" type="ORF">CEY00_Acc19971</name>
</gene>
<evidence type="ECO:0000313" key="3">
    <source>
        <dbReference type="Proteomes" id="UP000241394"/>
    </source>
</evidence>
<dbReference type="OrthoDB" id="668456at2759"/>
<organism evidence="2 3">
    <name type="scientific">Actinidia chinensis var. chinensis</name>
    <name type="common">Chinese soft-hair kiwi</name>
    <dbReference type="NCBI Taxonomy" id="1590841"/>
    <lineage>
        <taxon>Eukaryota</taxon>
        <taxon>Viridiplantae</taxon>
        <taxon>Streptophyta</taxon>
        <taxon>Embryophyta</taxon>
        <taxon>Tracheophyta</taxon>
        <taxon>Spermatophyta</taxon>
        <taxon>Magnoliopsida</taxon>
        <taxon>eudicotyledons</taxon>
        <taxon>Gunneridae</taxon>
        <taxon>Pentapetalae</taxon>
        <taxon>asterids</taxon>
        <taxon>Ericales</taxon>
        <taxon>Actinidiaceae</taxon>
        <taxon>Actinidia</taxon>
    </lineage>
</organism>
<name>A0A2R6Q898_ACTCC</name>
<comment type="caution">
    <text evidence="2">The sequence shown here is derived from an EMBL/GenBank/DDBJ whole genome shotgun (WGS) entry which is preliminary data.</text>
</comment>